<proteinExistence type="predicted"/>
<feature type="domain" description="FAS1" evidence="3">
    <location>
        <begin position="71"/>
        <end position="212"/>
    </location>
</feature>
<dbReference type="SUPFAM" id="SSF82153">
    <property type="entry name" value="FAS1 domain"/>
    <property type="match status" value="1"/>
</dbReference>
<dbReference type="Proteomes" id="UP000070700">
    <property type="component" value="Unassembled WGS sequence"/>
</dbReference>
<dbReference type="InterPro" id="IPR000782">
    <property type="entry name" value="FAS1_domain"/>
</dbReference>
<accession>A0A132B512</accession>
<dbReference type="InParanoid" id="A0A132B512"/>
<dbReference type="AlphaFoldDB" id="A0A132B512"/>
<dbReference type="PROSITE" id="PS50213">
    <property type="entry name" value="FAS1"/>
    <property type="match status" value="1"/>
</dbReference>
<dbReference type="SMART" id="SM00554">
    <property type="entry name" value="FAS1"/>
    <property type="match status" value="1"/>
</dbReference>
<dbReference type="KEGG" id="psco:LY89DRAFT_766122"/>
<reference evidence="4 5" key="1">
    <citation type="submission" date="2015-10" db="EMBL/GenBank/DDBJ databases">
        <title>Full genome of DAOMC 229536 Phialocephala scopiformis, a fungal endophyte of spruce producing the potent anti-insectan compound rugulosin.</title>
        <authorList>
            <consortium name="DOE Joint Genome Institute"/>
            <person name="Walker A.K."/>
            <person name="Frasz S.L."/>
            <person name="Seifert K.A."/>
            <person name="Miller J.D."/>
            <person name="Mondo S.J."/>
            <person name="Labutti K."/>
            <person name="Lipzen A."/>
            <person name="Dockter R."/>
            <person name="Kennedy M."/>
            <person name="Grigoriev I.V."/>
            <person name="Spatafora J.W."/>
        </authorList>
    </citation>
    <scope>NUCLEOTIDE SEQUENCE [LARGE SCALE GENOMIC DNA]</scope>
    <source>
        <strain evidence="4 5">CBS 120377</strain>
    </source>
</reference>
<gene>
    <name evidence="4" type="ORF">LY89DRAFT_766122</name>
</gene>
<protein>
    <submittedName>
        <fullName evidence="4">FAS1 domain-containing protein</fullName>
    </submittedName>
</protein>
<dbReference type="PANTHER" id="PTHR10900">
    <property type="entry name" value="PERIOSTIN-RELATED"/>
    <property type="match status" value="1"/>
</dbReference>
<evidence type="ECO:0000259" key="3">
    <source>
        <dbReference type="PROSITE" id="PS50213"/>
    </source>
</evidence>
<evidence type="ECO:0000256" key="2">
    <source>
        <dbReference type="SAM" id="Phobius"/>
    </source>
</evidence>
<dbReference type="EMBL" id="KQ947439">
    <property type="protein sequence ID" value="KUJ07492.1"/>
    <property type="molecule type" value="Genomic_DNA"/>
</dbReference>
<keyword evidence="2" id="KW-0472">Membrane</keyword>
<sequence length="392" mass="42295">MEEPQFISTSLRNESYENVTIYPPGQRVEINTGFYGPQILSNNKAISKIERKDTLCLGGIIQVVNTMLQVPINLGIQLFEQANLNYFVAILNQINLLALNNTDLADFIYDLTTTPNLTFFCPNSATSLASFNNLSQSLSANELLDLFNYHVVYDFVGYSSVLTNGSTAKTAQGKDIIFTRDAEDNIYVNQVPITTVDYLAANGVFHVVDGILDPNNVTIPPQIPRAAASTSSPASPHNGLSTNGIVAISVVVPVAALAVLAYILFWFVRKKRKEKKMTADSQGPDPSISGKTAGELSSDSALRELDGDDAKKELGAVRPMSELDAAAKPVEFPSPPPAIELDATPKREHDHLLGEEGHGTPLTAVVVSPMTDVDVPIREGETTAMNGDATSQ</sequence>
<keyword evidence="2" id="KW-1133">Transmembrane helix</keyword>
<keyword evidence="5" id="KW-1185">Reference proteome</keyword>
<dbReference type="Gene3D" id="2.30.180.10">
    <property type="entry name" value="FAS1 domain"/>
    <property type="match status" value="1"/>
</dbReference>
<keyword evidence="2" id="KW-0812">Transmembrane</keyword>
<dbReference type="RefSeq" id="XP_018061847.1">
    <property type="nucleotide sequence ID" value="XM_018221711.1"/>
</dbReference>
<name>A0A132B512_MOLSC</name>
<dbReference type="InterPro" id="IPR036378">
    <property type="entry name" value="FAS1_dom_sf"/>
</dbReference>
<organism evidence="4 5">
    <name type="scientific">Mollisia scopiformis</name>
    <name type="common">Conifer needle endophyte fungus</name>
    <name type="synonym">Phialocephala scopiformis</name>
    <dbReference type="NCBI Taxonomy" id="149040"/>
    <lineage>
        <taxon>Eukaryota</taxon>
        <taxon>Fungi</taxon>
        <taxon>Dikarya</taxon>
        <taxon>Ascomycota</taxon>
        <taxon>Pezizomycotina</taxon>
        <taxon>Leotiomycetes</taxon>
        <taxon>Helotiales</taxon>
        <taxon>Mollisiaceae</taxon>
        <taxon>Mollisia</taxon>
    </lineage>
</organism>
<evidence type="ECO:0000313" key="4">
    <source>
        <dbReference type="EMBL" id="KUJ07492.1"/>
    </source>
</evidence>
<dbReference type="Pfam" id="PF02469">
    <property type="entry name" value="Fasciclin"/>
    <property type="match status" value="1"/>
</dbReference>
<dbReference type="PANTHER" id="PTHR10900:SF77">
    <property type="entry name" value="FI19380P1"/>
    <property type="match status" value="1"/>
</dbReference>
<dbReference type="OrthoDB" id="286301at2759"/>
<dbReference type="GeneID" id="28831437"/>
<feature type="transmembrane region" description="Helical" evidence="2">
    <location>
        <begin position="245"/>
        <end position="268"/>
    </location>
</feature>
<evidence type="ECO:0000256" key="1">
    <source>
        <dbReference type="SAM" id="MobiDB-lite"/>
    </source>
</evidence>
<feature type="region of interest" description="Disordered" evidence="1">
    <location>
        <begin position="275"/>
        <end position="305"/>
    </location>
</feature>
<dbReference type="InterPro" id="IPR050904">
    <property type="entry name" value="Adhesion/Biosynth-related"/>
</dbReference>
<evidence type="ECO:0000313" key="5">
    <source>
        <dbReference type="Proteomes" id="UP000070700"/>
    </source>
</evidence>